<evidence type="ECO:0000256" key="2">
    <source>
        <dbReference type="ARBA" id="ARBA00022714"/>
    </source>
</evidence>
<keyword evidence="6" id="KW-0411">Iron-sulfur</keyword>
<dbReference type="InterPro" id="IPR015879">
    <property type="entry name" value="Ring_hydroxy_dOase_asu_C_dom"/>
</dbReference>
<dbReference type="Gene3D" id="3.90.380.10">
    <property type="entry name" value="Naphthalene 1,2-dioxygenase Alpha Subunit, Chain A, domain 1"/>
    <property type="match status" value="2"/>
</dbReference>
<comment type="caution">
    <text evidence="8">The sequence shown here is derived from an EMBL/GenBank/DDBJ whole genome shotgun (WGS) entry which is preliminary data.</text>
</comment>
<dbReference type="CDD" id="cd03469">
    <property type="entry name" value="Rieske_RO_Alpha_N"/>
    <property type="match status" value="1"/>
</dbReference>
<dbReference type="RefSeq" id="WP_180861256.1">
    <property type="nucleotide sequence ID" value="NZ_CAIJDE010000063.1"/>
</dbReference>
<dbReference type="GO" id="GO:0005506">
    <property type="term" value="F:iron ion binding"/>
    <property type="evidence" value="ECO:0007669"/>
    <property type="project" value="InterPro"/>
</dbReference>
<evidence type="ECO:0000256" key="3">
    <source>
        <dbReference type="ARBA" id="ARBA00022723"/>
    </source>
</evidence>
<dbReference type="SUPFAM" id="SSF50022">
    <property type="entry name" value="ISP domain"/>
    <property type="match status" value="1"/>
</dbReference>
<dbReference type="PANTHER" id="PTHR43756:SF5">
    <property type="entry name" value="CHOLINE MONOOXYGENASE, CHLOROPLASTIC"/>
    <property type="match status" value="1"/>
</dbReference>
<evidence type="ECO:0000256" key="5">
    <source>
        <dbReference type="ARBA" id="ARBA00023004"/>
    </source>
</evidence>
<accession>A0A9N8J5E3</accession>
<dbReference type="SUPFAM" id="SSF55961">
    <property type="entry name" value="Bet v1-like"/>
    <property type="match status" value="1"/>
</dbReference>
<evidence type="ECO:0000313" key="9">
    <source>
        <dbReference type="Proteomes" id="UP000533639"/>
    </source>
</evidence>
<organism evidence="8 9">
    <name type="scientific">Flavobacterium panici</name>
    <dbReference type="NCBI Taxonomy" id="2654843"/>
    <lineage>
        <taxon>Bacteria</taxon>
        <taxon>Pseudomonadati</taxon>
        <taxon>Bacteroidota</taxon>
        <taxon>Flavobacteriia</taxon>
        <taxon>Flavobacteriales</taxon>
        <taxon>Flavobacteriaceae</taxon>
        <taxon>Flavobacterium</taxon>
    </lineage>
</organism>
<sequence>MNSNIPAFHYYDDAVFGQENNMLFKKVWHFVGFRSDFLNDNDFIALKIAGIPVVVQNVRGEIKSFLNVCSHRFSIIQQEASGNRPLVCPYHGWAYDKNGIPSGIPKKPLFKKFSKEELCEMKLKEFKISFCGDLCFVSLDEDIEPLEDFIGVFYDELKTMSLSLGNRIDVNSMEINANWKVIVENTLESYHVGLVHAETLAKLEPSGLDFTFDKTNSSWTSDLNIVKDKGGYKKINSYYSPRSYDIEGYKHILIFPNLLISSTHGISFNYSLIEPITPDSTKFTSYVFTTATADSEKTPIVIKAFEESLIGFNRQVFDEDKTVCQLVQQGVRHTNLSGKLSDEEERVHHFQKQYLKFLENES</sequence>
<proteinExistence type="predicted"/>
<dbReference type="PRINTS" id="PR00090">
    <property type="entry name" value="RNGDIOXGNASE"/>
</dbReference>
<dbReference type="PROSITE" id="PS51296">
    <property type="entry name" value="RIESKE"/>
    <property type="match status" value="1"/>
</dbReference>
<dbReference type="InterPro" id="IPR017941">
    <property type="entry name" value="Rieske_2Fe-2S"/>
</dbReference>
<dbReference type="Proteomes" id="UP000533639">
    <property type="component" value="Unassembled WGS sequence"/>
</dbReference>
<evidence type="ECO:0000313" key="8">
    <source>
        <dbReference type="EMBL" id="CAC9976600.1"/>
    </source>
</evidence>
<reference evidence="8 9" key="1">
    <citation type="submission" date="2020-06" db="EMBL/GenBank/DDBJ databases">
        <authorList>
            <person name="Criscuolo A."/>
        </authorList>
    </citation>
    <scope>NUCLEOTIDE SEQUENCE [LARGE SCALE GENOMIC DNA]</scope>
    <source>
        <strain evidence="8">PXU-55</strain>
    </source>
</reference>
<dbReference type="Pfam" id="PF00355">
    <property type="entry name" value="Rieske"/>
    <property type="match status" value="1"/>
</dbReference>
<protein>
    <submittedName>
        <fullName evidence="8">Anthranilate 1,2-dioxygenase large subunit</fullName>
        <ecNumber evidence="8">1.14.12.1</ecNumber>
    </submittedName>
</protein>
<keyword evidence="4 8" id="KW-0560">Oxidoreductase</keyword>
<feature type="domain" description="Rieske" evidence="7">
    <location>
        <begin position="28"/>
        <end position="137"/>
    </location>
</feature>
<dbReference type="CDD" id="cd00680">
    <property type="entry name" value="RHO_alpha_C"/>
    <property type="match status" value="1"/>
</dbReference>
<dbReference type="Pfam" id="PF00848">
    <property type="entry name" value="Ring_hydroxyl_A"/>
    <property type="match status" value="1"/>
</dbReference>
<keyword evidence="5" id="KW-0408">Iron</keyword>
<evidence type="ECO:0000256" key="4">
    <source>
        <dbReference type="ARBA" id="ARBA00023002"/>
    </source>
</evidence>
<evidence type="ECO:0000256" key="1">
    <source>
        <dbReference type="ARBA" id="ARBA00001962"/>
    </source>
</evidence>
<keyword evidence="2" id="KW-0001">2Fe-2S</keyword>
<gene>
    <name evidence="8" type="primary">antA</name>
    <name evidence="8" type="ORF">FLAPXU55_04328</name>
</gene>
<dbReference type="GO" id="GO:0018618">
    <property type="term" value="F:anthranilate 1,2-dioxygenase (deaminating, decarboxylating) activity"/>
    <property type="evidence" value="ECO:0007669"/>
    <property type="project" value="UniProtKB-EC"/>
</dbReference>
<comment type="cofactor">
    <cofactor evidence="1">
        <name>Fe cation</name>
        <dbReference type="ChEBI" id="CHEBI:24875"/>
    </cofactor>
</comment>
<evidence type="ECO:0000256" key="6">
    <source>
        <dbReference type="ARBA" id="ARBA00023014"/>
    </source>
</evidence>
<name>A0A9N8J5E3_9FLAO</name>
<dbReference type="InterPro" id="IPR036922">
    <property type="entry name" value="Rieske_2Fe-2S_sf"/>
</dbReference>
<dbReference type="AlphaFoldDB" id="A0A9N8J5E3"/>
<keyword evidence="9" id="KW-1185">Reference proteome</keyword>
<dbReference type="Gene3D" id="2.102.10.10">
    <property type="entry name" value="Rieske [2Fe-2S] iron-sulphur domain"/>
    <property type="match status" value="1"/>
</dbReference>
<dbReference type="EC" id="1.14.12.1" evidence="8"/>
<dbReference type="PANTHER" id="PTHR43756">
    <property type="entry name" value="CHOLINE MONOOXYGENASE, CHLOROPLASTIC"/>
    <property type="match status" value="1"/>
</dbReference>
<dbReference type="GO" id="GO:0051537">
    <property type="term" value="F:2 iron, 2 sulfur cluster binding"/>
    <property type="evidence" value="ECO:0007669"/>
    <property type="project" value="UniProtKB-KW"/>
</dbReference>
<dbReference type="InterPro" id="IPR001663">
    <property type="entry name" value="Rng_hydr_dOase-A"/>
</dbReference>
<dbReference type="EMBL" id="CAIJDE010000063">
    <property type="protein sequence ID" value="CAC9976600.1"/>
    <property type="molecule type" value="Genomic_DNA"/>
</dbReference>
<evidence type="ECO:0000259" key="7">
    <source>
        <dbReference type="PROSITE" id="PS51296"/>
    </source>
</evidence>
<keyword evidence="3" id="KW-0479">Metal-binding</keyword>